<reference evidence="3" key="1">
    <citation type="journal article" date="2014" name="Sci. Data">
        <title>Genomes of diverse isolates of the marine cyanobacterium Prochlorococcus.</title>
        <authorList>
            <person name="Biller S."/>
            <person name="Berube P."/>
            <person name="Thompson J."/>
            <person name="Kelly L."/>
            <person name="Roggensack S."/>
            <person name="Awad L."/>
            <person name="Roache-Johnson K."/>
            <person name="Ding H."/>
            <person name="Giovannoni S.J."/>
            <person name="Moore L.R."/>
            <person name="Chisholm S.W."/>
        </authorList>
    </citation>
    <scope>NUCLEOTIDE SEQUENCE [LARGE SCALE GENOMIC DNA]</scope>
    <source>
        <strain evidence="3">GP2</strain>
    </source>
</reference>
<proteinExistence type="predicted"/>
<sequence length="140" mass="14986">MEINKNKENQHCGTKPKKIAFGIAPLGIVSIGIVPMGVISIGVVPMGVFSFGAVAMGIVNLSVVGMGIISAGVTTMGIWEYSPNSQNNHHNHSKQISNSSKENMISNLFNTKEEAEKAASKFGCKGAHKMGNKWMPCKMH</sequence>
<evidence type="ECO:0000313" key="2">
    <source>
        <dbReference type="EMBL" id="KGF89004.1"/>
    </source>
</evidence>
<protein>
    <recommendedName>
        <fullName evidence="4">GLTT repeat (6 copies)</fullName>
    </recommendedName>
</protein>
<name>A0A0A1ZL89_PROMR</name>
<dbReference type="InterPro" id="IPR022196">
    <property type="entry name" value="DUF3721"/>
</dbReference>
<dbReference type="OrthoDB" id="555949at2"/>
<feature type="transmembrane region" description="Helical" evidence="1">
    <location>
        <begin position="49"/>
        <end position="73"/>
    </location>
</feature>
<keyword evidence="1" id="KW-0472">Membrane</keyword>
<organism evidence="2 3">
    <name type="scientific">Prochlorococcus marinus str. GP2</name>
    <dbReference type="NCBI Taxonomy" id="59925"/>
    <lineage>
        <taxon>Bacteria</taxon>
        <taxon>Bacillati</taxon>
        <taxon>Cyanobacteriota</taxon>
        <taxon>Cyanophyceae</taxon>
        <taxon>Synechococcales</taxon>
        <taxon>Prochlorococcaceae</taxon>
        <taxon>Prochlorococcus</taxon>
    </lineage>
</organism>
<dbReference type="AlphaFoldDB" id="A0A0A1ZL89"/>
<evidence type="ECO:0008006" key="4">
    <source>
        <dbReference type="Google" id="ProtNLM"/>
    </source>
</evidence>
<keyword evidence="1" id="KW-1133">Transmembrane helix</keyword>
<dbReference type="Proteomes" id="UP000030598">
    <property type="component" value="Unassembled WGS sequence"/>
</dbReference>
<evidence type="ECO:0000313" key="3">
    <source>
        <dbReference type="Proteomes" id="UP000030598"/>
    </source>
</evidence>
<dbReference type="RefSeq" id="WP_032523750.1">
    <property type="nucleotide sequence ID" value="NZ_CP138934.1"/>
</dbReference>
<dbReference type="eggNOG" id="ENOG50332WI">
    <property type="taxonomic scope" value="Bacteria"/>
</dbReference>
<accession>A0A0A1ZL89</accession>
<feature type="transmembrane region" description="Helical" evidence="1">
    <location>
        <begin position="21"/>
        <end position="43"/>
    </location>
</feature>
<comment type="caution">
    <text evidence="2">The sequence shown here is derived from an EMBL/GenBank/DDBJ whole genome shotgun (WGS) entry which is preliminary data.</text>
</comment>
<dbReference type="EMBL" id="JNAH01000002">
    <property type="protein sequence ID" value="KGF89004.1"/>
    <property type="molecule type" value="Genomic_DNA"/>
</dbReference>
<gene>
    <name evidence="2" type="ORF">EU91_0117</name>
</gene>
<evidence type="ECO:0000256" key="1">
    <source>
        <dbReference type="SAM" id="Phobius"/>
    </source>
</evidence>
<dbReference type="Pfam" id="PF01744">
    <property type="entry name" value="GLTT"/>
    <property type="match status" value="2"/>
</dbReference>
<dbReference type="InterPro" id="IPR008164">
    <property type="entry name" value="XGLTT_rpt"/>
</dbReference>
<dbReference type="STRING" id="59925.EU91_0117"/>
<keyword evidence="1" id="KW-0812">Transmembrane</keyword>
<dbReference type="Pfam" id="PF12518">
    <property type="entry name" value="DUF3721"/>
    <property type="match status" value="1"/>
</dbReference>